<evidence type="ECO:0000313" key="3">
    <source>
        <dbReference type="EMBL" id="KAF8691376.1"/>
    </source>
</evidence>
<dbReference type="AlphaFoldDB" id="A0A835B7P3"/>
<evidence type="ECO:0000313" key="4">
    <source>
        <dbReference type="Proteomes" id="UP000636709"/>
    </source>
</evidence>
<proteinExistence type="predicted"/>
<organism evidence="3 4">
    <name type="scientific">Digitaria exilis</name>
    <dbReference type="NCBI Taxonomy" id="1010633"/>
    <lineage>
        <taxon>Eukaryota</taxon>
        <taxon>Viridiplantae</taxon>
        <taxon>Streptophyta</taxon>
        <taxon>Embryophyta</taxon>
        <taxon>Tracheophyta</taxon>
        <taxon>Spermatophyta</taxon>
        <taxon>Magnoliopsida</taxon>
        <taxon>Liliopsida</taxon>
        <taxon>Poales</taxon>
        <taxon>Poaceae</taxon>
        <taxon>PACMAD clade</taxon>
        <taxon>Panicoideae</taxon>
        <taxon>Panicodae</taxon>
        <taxon>Paniceae</taxon>
        <taxon>Anthephorinae</taxon>
        <taxon>Digitaria</taxon>
    </lineage>
</organism>
<name>A0A835B7P3_9POAL</name>
<gene>
    <name evidence="3" type="ORF">HU200_040508</name>
</gene>
<feature type="compositionally biased region" description="Basic and acidic residues" evidence="2">
    <location>
        <begin position="253"/>
        <end position="272"/>
    </location>
</feature>
<keyword evidence="1" id="KW-0175">Coiled coil</keyword>
<dbReference type="Proteomes" id="UP000636709">
    <property type="component" value="Unassembled WGS sequence"/>
</dbReference>
<accession>A0A835B7P3</accession>
<evidence type="ECO:0000256" key="1">
    <source>
        <dbReference type="SAM" id="Coils"/>
    </source>
</evidence>
<dbReference type="EMBL" id="JACEFO010001965">
    <property type="protein sequence ID" value="KAF8691376.1"/>
    <property type="molecule type" value="Genomic_DNA"/>
</dbReference>
<keyword evidence="4" id="KW-1185">Reference proteome</keyword>
<protein>
    <submittedName>
        <fullName evidence="3">Uncharacterized protein</fullName>
    </submittedName>
</protein>
<comment type="caution">
    <text evidence="3">The sequence shown here is derived from an EMBL/GenBank/DDBJ whole genome shotgun (WGS) entry which is preliminary data.</text>
</comment>
<evidence type="ECO:0000256" key="2">
    <source>
        <dbReference type="SAM" id="MobiDB-lite"/>
    </source>
</evidence>
<sequence>MQQGPPSPPPSLRIVVGAYLRDTRHPHYTYLHASTHTRTSATPAYLCRLVEERSRSKEMDNLYTEHTPLEWLAPLLEFKFLKAFLEHLASRKTKFLKECPNPNELLGKEHRLFFRTHCVGHVLSFAASPHAVVAVEKLSGGDLEGKPGMTQCEECNRGLLDAGYLFCSFGFKFMVLNMVSLMRRCKYAMHRGLARPWPMLTLSVCPWFVCYFGDCPEHLLVHVSWDAEEACNFFCTDCLDRASSRIESLSESMARDRKEKTAASTRTKKDESVAAPTARSKKEAPTNEESWQPSTIEIGHLQELMWLVFPSEDTGDVTVFRCYFEVRFVSARKPDKPVVIDDNSPPHKPPTIEVVSSVQAPSPVPKKADGPASASGGIPAFVPIVGVKQEREMPVGEGHHLKKPQIRRAPPPVAHPAPGWTPGECHYIGHRRALNYNCCTKKNPDPFILNRWARGGDEEDAGVMVGVVEEVGATMTEVVEEIPRVLRSQLPEDEVPPPIGNQFRLGFVDDDEETQLFDRELDLSELKQRQELVVSCFRAYQKSALLQRFVQHQAVMEFLEARLNKERAAIKKSHDEMEALKTKVEERVKGHLLVETERDQLKWRTEAESEILEVCHQLKAAEELASTQLVEFGNLKNAKLEPKNSAIGTTGNSWSHEALIRELRDVAKELPSYVLTHVLSLVKALKR</sequence>
<feature type="region of interest" description="Disordered" evidence="2">
    <location>
        <begin position="250"/>
        <end position="293"/>
    </location>
</feature>
<reference evidence="3" key="1">
    <citation type="submission" date="2020-07" db="EMBL/GenBank/DDBJ databases">
        <title>Genome sequence and genetic diversity analysis of an under-domesticated orphan crop, white fonio (Digitaria exilis).</title>
        <authorList>
            <person name="Bennetzen J.L."/>
            <person name="Chen S."/>
            <person name="Ma X."/>
            <person name="Wang X."/>
            <person name="Yssel A.E.J."/>
            <person name="Chaluvadi S.R."/>
            <person name="Johnson M."/>
            <person name="Gangashetty P."/>
            <person name="Hamidou F."/>
            <person name="Sanogo M.D."/>
            <person name="Zwaenepoel A."/>
            <person name="Wallace J."/>
            <person name="Van De Peer Y."/>
            <person name="Van Deynze A."/>
        </authorList>
    </citation>
    <scope>NUCLEOTIDE SEQUENCE</scope>
    <source>
        <tissue evidence="3">Leaves</tissue>
    </source>
</reference>
<feature type="coiled-coil region" evidence="1">
    <location>
        <begin position="556"/>
        <end position="583"/>
    </location>
</feature>